<gene>
    <name evidence="5" type="ORF">SAMN02746066_02451</name>
</gene>
<dbReference type="OrthoDB" id="9804819at2"/>
<dbReference type="GO" id="GO:0016887">
    <property type="term" value="F:ATP hydrolysis activity"/>
    <property type="evidence" value="ECO:0007669"/>
    <property type="project" value="InterPro"/>
</dbReference>
<organism evidence="5 6">
    <name type="scientific">Anaerosporobacter mobilis DSM 15930</name>
    <dbReference type="NCBI Taxonomy" id="1120996"/>
    <lineage>
        <taxon>Bacteria</taxon>
        <taxon>Bacillati</taxon>
        <taxon>Bacillota</taxon>
        <taxon>Clostridia</taxon>
        <taxon>Lachnospirales</taxon>
        <taxon>Lachnospiraceae</taxon>
        <taxon>Anaerosporobacter</taxon>
    </lineage>
</organism>
<dbReference type="AlphaFoldDB" id="A0A1M7JWB5"/>
<dbReference type="GO" id="GO:0005524">
    <property type="term" value="F:ATP binding"/>
    <property type="evidence" value="ECO:0007669"/>
    <property type="project" value="UniProtKB-KW"/>
</dbReference>
<dbReference type="InterPro" id="IPR003593">
    <property type="entry name" value="AAA+_ATPase"/>
</dbReference>
<keyword evidence="6" id="KW-1185">Reference proteome</keyword>
<evidence type="ECO:0000259" key="4">
    <source>
        <dbReference type="PROSITE" id="PS50893"/>
    </source>
</evidence>
<sequence>MEYCLEITNLNKQYTNFQLRDISFNLPKGTIMGFIGENGAGKTTTIKSILNLINIDSGNIVFDGNDITRDMSQQQKEAIGVVLDESCFHEMLRAKDIQKIMKNMYKNWDTTMFESYINKFKIPTNKTIKEFSKGTKVKLNLAVALSHKPKLLILDEATSGLDPVIRNQILDVFLDFIQDEEHTILLSSHITTDLEKICDYITFIHEGQIVFSHTKDEVLENYGIVRCSNSNAITYDSSYVVSMKKTQFNSSILIKNKGRFVKQYPTSIIEPVTLEEIMLFHSGGGQSC</sequence>
<dbReference type="PANTHER" id="PTHR42939">
    <property type="entry name" value="ABC TRANSPORTER ATP-BINDING PROTEIN ALBC-RELATED"/>
    <property type="match status" value="1"/>
</dbReference>
<dbReference type="Gene3D" id="3.40.50.300">
    <property type="entry name" value="P-loop containing nucleotide triphosphate hydrolases"/>
    <property type="match status" value="1"/>
</dbReference>
<keyword evidence="2" id="KW-0547">Nucleotide-binding</keyword>
<dbReference type="InterPro" id="IPR051782">
    <property type="entry name" value="ABC_Transporter_VariousFunc"/>
</dbReference>
<dbReference type="Pfam" id="PF00005">
    <property type="entry name" value="ABC_tran"/>
    <property type="match status" value="1"/>
</dbReference>
<feature type="domain" description="ABC transporter" evidence="4">
    <location>
        <begin position="5"/>
        <end position="231"/>
    </location>
</feature>
<dbReference type="SMART" id="SM00382">
    <property type="entry name" value="AAA"/>
    <property type="match status" value="1"/>
</dbReference>
<proteinExistence type="predicted"/>
<dbReference type="STRING" id="1120996.SAMN02746066_02451"/>
<accession>A0A1M7JWB5</accession>
<evidence type="ECO:0000256" key="3">
    <source>
        <dbReference type="ARBA" id="ARBA00022840"/>
    </source>
</evidence>
<dbReference type="InterPro" id="IPR003439">
    <property type="entry name" value="ABC_transporter-like_ATP-bd"/>
</dbReference>
<keyword evidence="1" id="KW-0813">Transport</keyword>
<protein>
    <submittedName>
        <fullName evidence="5">ABC-2 type transport system ATP-binding protein</fullName>
    </submittedName>
</protein>
<evidence type="ECO:0000256" key="1">
    <source>
        <dbReference type="ARBA" id="ARBA00022448"/>
    </source>
</evidence>
<keyword evidence="3 5" id="KW-0067">ATP-binding</keyword>
<name>A0A1M7JWB5_9FIRM</name>
<dbReference type="Proteomes" id="UP000184038">
    <property type="component" value="Unassembled WGS sequence"/>
</dbReference>
<dbReference type="PANTHER" id="PTHR42939:SF3">
    <property type="entry name" value="ABC TRANSPORTER ATP-BINDING COMPONENT"/>
    <property type="match status" value="1"/>
</dbReference>
<dbReference type="EMBL" id="FRCP01000012">
    <property type="protein sequence ID" value="SHM57288.1"/>
    <property type="molecule type" value="Genomic_DNA"/>
</dbReference>
<evidence type="ECO:0000313" key="6">
    <source>
        <dbReference type="Proteomes" id="UP000184038"/>
    </source>
</evidence>
<reference evidence="5 6" key="1">
    <citation type="submission" date="2016-11" db="EMBL/GenBank/DDBJ databases">
        <authorList>
            <person name="Jaros S."/>
            <person name="Januszkiewicz K."/>
            <person name="Wedrychowicz H."/>
        </authorList>
    </citation>
    <scope>NUCLEOTIDE SEQUENCE [LARGE SCALE GENOMIC DNA]</scope>
    <source>
        <strain evidence="5 6">DSM 15930</strain>
    </source>
</reference>
<evidence type="ECO:0000256" key="2">
    <source>
        <dbReference type="ARBA" id="ARBA00022741"/>
    </source>
</evidence>
<dbReference type="PROSITE" id="PS50893">
    <property type="entry name" value="ABC_TRANSPORTER_2"/>
    <property type="match status" value="1"/>
</dbReference>
<dbReference type="CDD" id="cd03230">
    <property type="entry name" value="ABC_DR_subfamily_A"/>
    <property type="match status" value="1"/>
</dbReference>
<dbReference type="SUPFAM" id="SSF52540">
    <property type="entry name" value="P-loop containing nucleoside triphosphate hydrolases"/>
    <property type="match status" value="1"/>
</dbReference>
<dbReference type="InterPro" id="IPR027417">
    <property type="entry name" value="P-loop_NTPase"/>
</dbReference>
<evidence type="ECO:0000313" key="5">
    <source>
        <dbReference type="EMBL" id="SHM57288.1"/>
    </source>
</evidence>